<keyword evidence="2" id="KW-0963">Cytoplasm</keyword>
<evidence type="ECO:0000313" key="8">
    <source>
        <dbReference type="Proteomes" id="UP001152795"/>
    </source>
</evidence>
<reference evidence="7" key="1">
    <citation type="submission" date="2020-04" db="EMBL/GenBank/DDBJ databases">
        <authorList>
            <person name="Alioto T."/>
            <person name="Alioto T."/>
            <person name="Gomez Garrido J."/>
        </authorList>
    </citation>
    <scope>NUCLEOTIDE SEQUENCE</scope>
    <source>
        <strain evidence="7">A484AB</strain>
    </source>
</reference>
<organism evidence="7 8">
    <name type="scientific">Paramuricea clavata</name>
    <name type="common">Red gorgonian</name>
    <name type="synonym">Violescent sea-whip</name>
    <dbReference type="NCBI Taxonomy" id="317549"/>
    <lineage>
        <taxon>Eukaryota</taxon>
        <taxon>Metazoa</taxon>
        <taxon>Cnidaria</taxon>
        <taxon>Anthozoa</taxon>
        <taxon>Octocorallia</taxon>
        <taxon>Malacalcyonacea</taxon>
        <taxon>Plexauridae</taxon>
        <taxon>Paramuricea</taxon>
    </lineage>
</organism>
<name>A0A7D9EH31_PARCT</name>
<evidence type="ECO:0000256" key="6">
    <source>
        <dbReference type="SAM" id="MobiDB-lite"/>
    </source>
</evidence>
<dbReference type="GO" id="GO:0005930">
    <property type="term" value="C:axoneme"/>
    <property type="evidence" value="ECO:0007669"/>
    <property type="project" value="TreeGrafter"/>
</dbReference>
<sequence>MANHFSKAYSFTTKVGLCTHLRNLAWFEDASSDDFFPRCHRLGSDDEKDAFIDDYRITSACNFLKLLIKHSNDQTTSGIYSTVKTKSSITLRATVRSRTQRSPSCSAKSQRSRSSLTSGERRSMIGQVPSRAILLALRACRQFIMCRNNEDIDGQYENGMLTDEDWDSLIGYYYQIIHDGSTIEGGEEYVERSEEMLKEMRELLPQLDLDGVRNVWIVKPGAKSRGRGIMCMDRLDDLLKLVSSTVKKENRWIVQKYIESPLLIYNTKFDIRQWFLVTDWNPLTLWFYKDCYFRFCSQEFTLDNFEP</sequence>
<evidence type="ECO:0000256" key="4">
    <source>
        <dbReference type="ARBA" id="ARBA00022741"/>
    </source>
</evidence>
<dbReference type="Pfam" id="PF03133">
    <property type="entry name" value="TTL"/>
    <property type="match status" value="1"/>
</dbReference>
<evidence type="ECO:0000313" key="7">
    <source>
        <dbReference type="EMBL" id="CAB4008306.1"/>
    </source>
</evidence>
<dbReference type="Gene3D" id="3.30.470.20">
    <property type="entry name" value="ATP-grasp fold, B domain"/>
    <property type="match status" value="1"/>
</dbReference>
<dbReference type="Proteomes" id="UP001152795">
    <property type="component" value="Unassembled WGS sequence"/>
</dbReference>
<dbReference type="GO" id="GO:0003341">
    <property type="term" value="P:cilium movement"/>
    <property type="evidence" value="ECO:0007669"/>
    <property type="project" value="TreeGrafter"/>
</dbReference>
<dbReference type="GO" id="GO:0070736">
    <property type="term" value="F:protein-glycine ligase activity, initiating"/>
    <property type="evidence" value="ECO:0007669"/>
    <property type="project" value="TreeGrafter"/>
</dbReference>
<keyword evidence="4" id="KW-0547">Nucleotide-binding</keyword>
<dbReference type="GO" id="GO:0005524">
    <property type="term" value="F:ATP binding"/>
    <property type="evidence" value="ECO:0007669"/>
    <property type="project" value="UniProtKB-KW"/>
</dbReference>
<comment type="subcellular location">
    <subcellularLocation>
        <location evidence="1">Cytoplasm</location>
    </subcellularLocation>
</comment>
<proteinExistence type="predicted"/>
<dbReference type="InterPro" id="IPR004344">
    <property type="entry name" value="TTL/TTLL_fam"/>
</dbReference>
<evidence type="ECO:0000256" key="3">
    <source>
        <dbReference type="ARBA" id="ARBA00022598"/>
    </source>
</evidence>
<keyword evidence="8" id="KW-1185">Reference proteome</keyword>
<protein>
    <submittedName>
        <fullName evidence="7">Tubulin monoglycylase TTLL3-like isoform X5</fullName>
    </submittedName>
</protein>
<dbReference type="GO" id="GO:0015630">
    <property type="term" value="C:microtubule cytoskeleton"/>
    <property type="evidence" value="ECO:0007669"/>
    <property type="project" value="TreeGrafter"/>
</dbReference>
<comment type="caution">
    <text evidence="7">The sequence shown here is derived from an EMBL/GenBank/DDBJ whole genome shotgun (WGS) entry which is preliminary data.</text>
</comment>
<keyword evidence="3" id="KW-0436">Ligase</keyword>
<keyword evidence="5" id="KW-0067">ATP-binding</keyword>
<dbReference type="AlphaFoldDB" id="A0A7D9EH31"/>
<dbReference type="PROSITE" id="PS51221">
    <property type="entry name" value="TTL"/>
    <property type="match status" value="1"/>
</dbReference>
<gene>
    <name evidence="7" type="ORF">PACLA_8A070437</name>
</gene>
<evidence type="ECO:0000256" key="5">
    <source>
        <dbReference type="ARBA" id="ARBA00022840"/>
    </source>
</evidence>
<dbReference type="EMBL" id="CACRXK020006083">
    <property type="protein sequence ID" value="CAB4008306.1"/>
    <property type="molecule type" value="Genomic_DNA"/>
</dbReference>
<dbReference type="PANTHER" id="PTHR45870:SF2">
    <property type="entry name" value="TUBULIN MONOGLYCYLASE TTLL3"/>
    <property type="match status" value="1"/>
</dbReference>
<feature type="region of interest" description="Disordered" evidence="6">
    <location>
        <begin position="97"/>
        <end position="121"/>
    </location>
</feature>
<evidence type="ECO:0000256" key="2">
    <source>
        <dbReference type="ARBA" id="ARBA00022490"/>
    </source>
</evidence>
<evidence type="ECO:0000256" key="1">
    <source>
        <dbReference type="ARBA" id="ARBA00004496"/>
    </source>
</evidence>
<dbReference type="SUPFAM" id="SSF56059">
    <property type="entry name" value="Glutathione synthetase ATP-binding domain-like"/>
    <property type="match status" value="1"/>
</dbReference>
<dbReference type="PANTHER" id="PTHR45870">
    <property type="entry name" value="TUBULIN MONOGLYCYLASE TTLL3"/>
    <property type="match status" value="1"/>
</dbReference>
<accession>A0A7D9EH31</accession>
<feature type="compositionally biased region" description="Low complexity" evidence="6">
    <location>
        <begin position="101"/>
        <end position="118"/>
    </location>
</feature>
<dbReference type="GO" id="GO:0060271">
    <property type="term" value="P:cilium assembly"/>
    <property type="evidence" value="ECO:0007669"/>
    <property type="project" value="TreeGrafter"/>
</dbReference>
<dbReference type="InterPro" id="IPR051437">
    <property type="entry name" value="TTLL_monoglycylase"/>
</dbReference>
<dbReference type="OrthoDB" id="202825at2759"/>